<name>A0A1X2IID3_9FUNG</name>
<organism evidence="25 26">
    <name type="scientific">Absidia repens</name>
    <dbReference type="NCBI Taxonomy" id="90262"/>
    <lineage>
        <taxon>Eukaryota</taxon>
        <taxon>Fungi</taxon>
        <taxon>Fungi incertae sedis</taxon>
        <taxon>Mucoromycota</taxon>
        <taxon>Mucoromycotina</taxon>
        <taxon>Mucoromycetes</taxon>
        <taxon>Mucorales</taxon>
        <taxon>Cunninghamellaceae</taxon>
        <taxon>Absidia</taxon>
    </lineage>
</organism>
<keyword evidence="8" id="KW-0479">Metal-binding</keyword>
<dbReference type="Gene3D" id="3.30.160.60">
    <property type="entry name" value="Classic Zinc Finger"/>
    <property type="match status" value="1"/>
</dbReference>
<feature type="domain" description="RING-type" evidence="22">
    <location>
        <begin position="24"/>
        <end position="63"/>
    </location>
</feature>
<keyword evidence="13" id="KW-0238">DNA-binding</keyword>
<evidence type="ECO:0000259" key="22">
    <source>
        <dbReference type="PROSITE" id="PS50089"/>
    </source>
</evidence>
<dbReference type="EMBL" id="MCGE01000010">
    <property type="protein sequence ID" value="ORZ17175.1"/>
    <property type="molecule type" value="Genomic_DNA"/>
</dbReference>
<dbReference type="GO" id="GO:0006513">
    <property type="term" value="P:protein monoubiquitination"/>
    <property type="evidence" value="ECO:0007669"/>
    <property type="project" value="InterPro"/>
</dbReference>
<dbReference type="InterPro" id="IPR006642">
    <property type="entry name" value="Rad18_UBZ4"/>
</dbReference>
<evidence type="ECO:0000256" key="11">
    <source>
        <dbReference type="ARBA" id="ARBA00022786"/>
    </source>
</evidence>
<dbReference type="GO" id="GO:0061630">
    <property type="term" value="F:ubiquitin protein ligase activity"/>
    <property type="evidence" value="ECO:0007669"/>
    <property type="project" value="UniProtKB-EC"/>
</dbReference>
<dbReference type="PROSITE" id="PS00518">
    <property type="entry name" value="ZF_RING_1"/>
    <property type="match status" value="1"/>
</dbReference>
<evidence type="ECO:0000256" key="15">
    <source>
        <dbReference type="ARBA" id="ARBA00023242"/>
    </source>
</evidence>
<evidence type="ECO:0000256" key="17">
    <source>
        <dbReference type="ARBA" id="ARBA00074353"/>
    </source>
</evidence>
<dbReference type="UniPathway" id="UPA00143"/>
<feature type="region of interest" description="Disordered" evidence="21">
    <location>
        <begin position="111"/>
        <end position="174"/>
    </location>
</feature>
<keyword evidence="10 19" id="KW-0863">Zinc-finger</keyword>
<keyword evidence="9 20" id="KW-0227">DNA damage</keyword>
<feature type="compositionally biased region" description="Low complexity" evidence="21">
    <location>
        <begin position="111"/>
        <end position="127"/>
    </location>
</feature>
<dbReference type="EC" id="2.3.2.27" evidence="5"/>
<dbReference type="GO" id="GO:0005634">
    <property type="term" value="C:nucleus"/>
    <property type="evidence" value="ECO:0007669"/>
    <property type="project" value="UniProtKB-SubCell"/>
</dbReference>
<keyword evidence="26" id="KW-1185">Reference proteome</keyword>
<keyword evidence="14 20" id="KW-0234">DNA repair</keyword>
<reference evidence="25 26" key="1">
    <citation type="submission" date="2016-07" db="EMBL/GenBank/DDBJ databases">
        <title>Pervasive Adenine N6-methylation of Active Genes in Fungi.</title>
        <authorList>
            <consortium name="DOE Joint Genome Institute"/>
            <person name="Mondo S.J."/>
            <person name="Dannebaum R.O."/>
            <person name="Kuo R.C."/>
            <person name="Labutti K."/>
            <person name="Haridas S."/>
            <person name="Kuo A."/>
            <person name="Salamov A."/>
            <person name="Ahrendt S.R."/>
            <person name="Lipzen A."/>
            <person name="Sullivan W."/>
            <person name="Andreopoulos W.B."/>
            <person name="Clum A."/>
            <person name="Lindquist E."/>
            <person name="Daum C."/>
            <person name="Ramamoorthy G.K."/>
            <person name="Gryganskyi A."/>
            <person name="Culley D."/>
            <person name="Magnuson J.K."/>
            <person name="James T.Y."/>
            <person name="O'Malley M.A."/>
            <person name="Stajich J.E."/>
            <person name="Spatafora J.W."/>
            <person name="Visel A."/>
            <person name="Grigoriev I.V."/>
        </authorList>
    </citation>
    <scope>NUCLEOTIDE SEQUENCE [LARGE SCALE GENOMIC DNA]</scope>
    <source>
        <strain evidence="25 26">NRRL 1336</strain>
    </source>
</reference>
<dbReference type="PROSITE" id="PS51908">
    <property type="entry name" value="ZF_UBZ4"/>
    <property type="match status" value="1"/>
</dbReference>
<evidence type="ECO:0000256" key="10">
    <source>
        <dbReference type="ARBA" id="ARBA00022771"/>
    </source>
</evidence>
<evidence type="ECO:0000256" key="4">
    <source>
        <dbReference type="ARBA" id="ARBA00009506"/>
    </source>
</evidence>
<dbReference type="InterPro" id="IPR039577">
    <property type="entry name" value="Rad18"/>
</dbReference>
<dbReference type="SMART" id="SM00184">
    <property type="entry name" value="RING"/>
    <property type="match status" value="1"/>
</dbReference>
<dbReference type="GO" id="GO:0097505">
    <property type="term" value="C:Rad6-Rad18 complex"/>
    <property type="evidence" value="ECO:0007669"/>
    <property type="project" value="TreeGrafter"/>
</dbReference>
<protein>
    <recommendedName>
        <fullName evidence="6">Postreplication repair E3 ubiquitin-protein ligase RAD18</fullName>
        <ecNumber evidence="5">2.3.2.27</ecNumber>
    </recommendedName>
    <alternativeName>
        <fullName evidence="17">Postreplication repair E3 ubiquitin-protein ligase rad18</fullName>
    </alternativeName>
    <alternativeName>
        <fullName evidence="16 18">RING-type E3 ubiquitin transferase RAD18</fullName>
    </alternativeName>
</protein>
<comment type="similarity">
    <text evidence="4">Belongs to the RAD18 family.</text>
</comment>
<evidence type="ECO:0000256" key="9">
    <source>
        <dbReference type="ARBA" id="ARBA00022763"/>
    </source>
</evidence>
<evidence type="ECO:0000256" key="12">
    <source>
        <dbReference type="ARBA" id="ARBA00022833"/>
    </source>
</evidence>
<dbReference type="SMART" id="SM00734">
    <property type="entry name" value="ZnF_Rad18"/>
    <property type="match status" value="1"/>
</dbReference>
<evidence type="ECO:0000259" key="24">
    <source>
        <dbReference type="PROSITE" id="PS51908"/>
    </source>
</evidence>
<evidence type="ECO:0000256" key="18">
    <source>
        <dbReference type="ARBA" id="ARBA00082369"/>
    </source>
</evidence>
<evidence type="ECO:0000256" key="21">
    <source>
        <dbReference type="SAM" id="MobiDB-lite"/>
    </source>
</evidence>
<evidence type="ECO:0000256" key="6">
    <source>
        <dbReference type="ARBA" id="ARBA00015551"/>
    </source>
</evidence>
<evidence type="ECO:0000313" key="25">
    <source>
        <dbReference type="EMBL" id="ORZ17175.1"/>
    </source>
</evidence>
<evidence type="ECO:0000256" key="7">
    <source>
        <dbReference type="ARBA" id="ARBA00022679"/>
    </source>
</evidence>
<dbReference type="OrthoDB" id="9049620at2759"/>
<dbReference type="FunFam" id="3.30.40.10:FF:000172">
    <property type="entry name" value="E3 ubiquitin-protein ligase RAD18"/>
    <property type="match status" value="1"/>
</dbReference>
<dbReference type="PROSITE" id="PS50089">
    <property type="entry name" value="ZF_RING_2"/>
    <property type="match status" value="1"/>
</dbReference>
<dbReference type="GO" id="GO:0003697">
    <property type="term" value="F:single-stranded DNA binding"/>
    <property type="evidence" value="ECO:0007669"/>
    <property type="project" value="InterPro"/>
</dbReference>
<dbReference type="InterPro" id="IPR013083">
    <property type="entry name" value="Znf_RING/FYVE/PHD"/>
</dbReference>
<evidence type="ECO:0000256" key="1">
    <source>
        <dbReference type="ARBA" id="ARBA00000900"/>
    </source>
</evidence>
<comment type="pathway">
    <text evidence="3">Protein modification; protein ubiquitination.</text>
</comment>
<keyword evidence="11" id="KW-0833">Ubl conjugation pathway</keyword>
<feature type="domain" description="SAP" evidence="23">
    <location>
        <begin position="237"/>
        <end position="271"/>
    </location>
</feature>
<dbReference type="SUPFAM" id="SSF57850">
    <property type="entry name" value="RING/U-box"/>
    <property type="match status" value="1"/>
</dbReference>
<dbReference type="GO" id="GO:0008270">
    <property type="term" value="F:zinc ion binding"/>
    <property type="evidence" value="ECO:0007669"/>
    <property type="project" value="UniProtKB-KW"/>
</dbReference>
<evidence type="ECO:0000256" key="13">
    <source>
        <dbReference type="ARBA" id="ARBA00023125"/>
    </source>
</evidence>
<dbReference type="PANTHER" id="PTHR14134:SF2">
    <property type="entry name" value="E3 UBIQUITIN-PROTEIN LIGASE RAD18"/>
    <property type="match status" value="1"/>
</dbReference>
<dbReference type="GO" id="GO:0006281">
    <property type="term" value="P:DNA repair"/>
    <property type="evidence" value="ECO:0007669"/>
    <property type="project" value="UniProtKB-KW"/>
</dbReference>
<comment type="subcellular location">
    <subcellularLocation>
        <location evidence="2">Nucleus</location>
    </subcellularLocation>
</comment>
<proteinExistence type="inferred from homology"/>
<evidence type="ECO:0000256" key="3">
    <source>
        <dbReference type="ARBA" id="ARBA00004906"/>
    </source>
</evidence>
<dbReference type="PROSITE" id="PS50800">
    <property type="entry name" value="SAP"/>
    <property type="match status" value="1"/>
</dbReference>
<evidence type="ECO:0000256" key="16">
    <source>
        <dbReference type="ARBA" id="ARBA00031783"/>
    </source>
</evidence>
<evidence type="ECO:0000256" key="8">
    <source>
        <dbReference type="ARBA" id="ARBA00022723"/>
    </source>
</evidence>
<dbReference type="PANTHER" id="PTHR14134">
    <property type="entry name" value="E3 UBIQUITIN-PROTEIN LIGASE RAD18"/>
    <property type="match status" value="1"/>
</dbReference>
<keyword evidence="12" id="KW-0862">Zinc</keyword>
<feature type="compositionally biased region" description="Polar residues" evidence="21">
    <location>
        <begin position="148"/>
        <end position="158"/>
    </location>
</feature>
<evidence type="ECO:0000256" key="19">
    <source>
        <dbReference type="PROSITE-ProRule" id="PRU00175"/>
    </source>
</evidence>
<evidence type="ECO:0000256" key="20">
    <source>
        <dbReference type="PROSITE-ProRule" id="PRU01256"/>
    </source>
</evidence>
<evidence type="ECO:0000256" key="14">
    <source>
        <dbReference type="ARBA" id="ARBA00023204"/>
    </source>
</evidence>
<dbReference type="Proteomes" id="UP000193560">
    <property type="component" value="Unassembled WGS sequence"/>
</dbReference>
<comment type="catalytic activity">
    <reaction evidence="1">
        <text>S-ubiquitinyl-[E2 ubiquitin-conjugating enzyme]-L-cysteine + [acceptor protein]-L-lysine = [E2 ubiquitin-conjugating enzyme]-L-cysteine + N(6)-ubiquitinyl-[acceptor protein]-L-lysine.</text>
        <dbReference type="EC" id="2.3.2.27"/>
    </reaction>
</comment>
<sequence>MEGIDDPLDFKAGELQTLDENLRCPICKEFYDTAMILSTCSHSFCAICIRRSLAAEQCCPKCRTPSHDSKLHNNYDLDNVIHAWKLSRKIILDLEQTTSIQTEQSTTAIEQATIRTTTTTTTTNDSPLLPPPRLPSSSSSTSADAPNHKSNFTEQFQDTSSSRRSTRLQSVTSLSENPDLVTCPICQQKMHMEVLNQHVDNCLNGDSTIPPRPTKPVIPQLVEKPINTGKKPIKIVYDMYKEKDLRRLLRDLDLPNHGDKSQMVWRYKEYVTMYNANMDSPDPMDITKLMRQLHKAESLQFSAKMASKRSAPDVDEHNILFYFIIFL</sequence>
<evidence type="ECO:0000256" key="5">
    <source>
        <dbReference type="ARBA" id="ARBA00012483"/>
    </source>
</evidence>
<gene>
    <name evidence="25" type="ORF">BCR42DRAFT_414074</name>
</gene>
<feature type="compositionally biased region" description="Low complexity" evidence="21">
    <location>
        <begin position="159"/>
        <end position="174"/>
    </location>
</feature>
<dbReference type="STRING" id="90262.A0A1X2IID3"/>
<dbReference type="InterPro" id="IPR017907">
    <property type="entry name" value="Znf_RING_CS"/>
</dbReference>
<dbReference type="InterPro" id="IPR001841">
    <property type="entry name" value="Znf_RING"/>
</dbReference>
<keyword evidence="7" id="KW-0808">Transferase</keyword>
<comment type="caution">
    <text evidence="25">The sequence shown here is derived from an EMBL/GenBank/DDBJ whole genome shotgun (WGS) entry which is preliminary data.</text>
</comment>
<evidence type="ECO:0000256" key="2">
    <source>
        <dbReference type="ARBA" id="ARBA00004123"/>
    </source>
</evidence>
<feature type="domain" description="UBZ4-type" evidence="24">
    <location>
        <begin position="180"/>
        <end position="207"/>
    </location>
</feature>
<evidence type="ECO:0000259" key="23">
    <source>
        <dbReference type="PROSITE" id="PS50800"/>
    </source>
</evidence>
<evidence type="ECO:0000313" key="26">
    <source>
        <dbReference type="Proteomes" id="UP000193560"/>
    </source>
</evidence>
<dbReference type="AlphaFoldDB" id="A0A1X2IID3"/>
<keyword evidence="15" id="KW-0539">Nucleus</keyword>
<dbReference type="Pfam" id="PF13923">
    <property type="entry name" value="zf-C3HC4_2"/>
    <property type="match status" value="1"/>
</dbReference>
<dbReference type="Gene3D" id="3.30.40.10">
    <property type="entry name" value="Zinc/RING finger domain, C3HC4 (zinc finger)"/>
    <property type="match status" value="1"/>
</dbReference>
<accession>A0A1X2IID3</accession>
<dbReference type="InterPro" id="IPR003034">
    <property type="entry name" value="SAP_dom"/>
</dbReference>
<dbReference type="GO" id="GO:0006301">
    <property type="term" value="P:DNA damage tolerance"/>
    <property type="evidence" value="ECO:0007669"/>
    <property type="project" value="InterPro"/>
</dbReference>